<dbReference type="AlphaFoldDB" id="A0A8S1WD94"/>
<evidence type="ECO:0000313" key="1">
    <source>
        <dbReference type="EMBL" id="CAD8188224.1"/>
    </source>
</evidence>
<dbReference type="Proteomes" id="UP000683925">
    <property type="component" value="Unassembled WGS sequence"/>
</dbReference>
<gene>
    <name evidence="1" type="ORF">POCTA_138.1.T0920096</name>
</gene>
<organism evidence="1 2">
    <name type="scientific">Paramecium octaurelia</name>
    <dbReference type="NCBI Taxonomy" id="43137"/>
    <lineage>
        <taxon>Eukaryota</taxon>
        <taxon>Sar</taxon>
        <taxon>Alveolata</taxon>
        <taxon>Ciliophora</taxon>
        <taxon>Intramacronucleata</taxon>
        <taxon>Oligohymenophorea</taxon>
        <taxon>Peniculida</taxon>
        <taxon>Parameciidae</taxon>
        <taxon>Paramecium</taxon>
    </lineage>
</organism>
<reference evidence="1" key="1">
    <citation type="submission" date="2021-01" db="EMBL/GenBank/DDBJ databases">
        <authorList>
            <consortium name="Genoscope - CEA"/>
            <person name="William W."/>
        </authorList>
    </citation>
    <scope>NUCLEOTIDE SEQUENCE</scope>
</reference>
<dbReference type="EMBL" id="CAJJDP010000091">
    <property type="protein sequence ID" value="CAD8188224.1"/>
    <property type="molecule type" value="Genomic_DNA"/>
</dbReference>
<sequence length="55" mass="6529">MNQLNLIILKLSYHQMGLVIVKQQTYCILEPYLFQNQILWSDSQMNTPRIQNCSN</sequence>
<keyword evidence="2" id="KW-1185">Reference proteome</keyword>
<evidence type="ECO:0000313" key="2">
    <source>
        <dbReference type="Proteomes" id="UP000683925"/>
    </source>
</evidence>
<name>A0A8S1WD94_PAROT</name>
<proteinExistence type="predicted"/>
<protein>
    <submittedName>
        <fullName evidence="1">Uncharacterized protein</fullName>
    </submittedName>
</protein>
<comment type="caution">
    <text evidence="1">The sequence shown here is derived from an EMBL/GenBank/DDBJ whole genome shotgun (WGS) entry which is preliminary data.</text>
</comment>
<accession>A0A8S1WD94</accession>